<comment type="subunit">
    <text evidence="4">Homotrimer.</text>
</comment>
<dbReference type="OrthoDB" id="9788537at2"/>
<evidence type="ECO:0000256" key="1">
    <source>
        <dbReference type="ARBA" id="ARBA00000968"/>
    </source>
</evidence>
<dbReference type="NCBIfam" id="TIGR00187">
    <property type="entry name" value="ribE"/>
    <property type="match status" value="1"/>
</dbReference>
<feature type="domain" description="Lumazine-binding" evidence="12">
    <location>
        <begin position="97"/>
        <end position="195"/>
    </location>
</feature>
<dbReference type="Pfam" id="PF00677">
    <property type="entry name" value="Lum_binding"/>
    <property type="match status" value="2"/>
</dbReference>
<dbReference type="InterPro" id="IPR017938">
    <property type="entry name" value="Riboflavin_synthase-like_b-brl"/>
</dbReference>
<dbReference type="InterPro" id="IPR001783">
    <property type="entry name" value="Lumazine-bd"/>
</dbReference>
<dbReference type="PIRSF" id="PIRSF000498">
    <property type="entry name" value="Riboflavin_syn_A"/>
    <property type="match status" value="1"/>
</dbReference>
<dbReference type="AlphaFoldDB" id="A0A147K8L0"/>
<comment type="catalytic activity">
    <reaction evidence="1">
        <text>2 6,7-dimethyl-8-(1-D-ribityl)lumazine + H(+) = 5-amino-6-(D-ribitylamino)uracil + riboflavin</text>
        <dbReference type="Rhea" id="RHEA:20772"/>
        <dbReference type="ChEBI" id="CHEBI:15378"/>
        <dbReference type="ChEBI" id="CHEBI:15934"/>
        <dbReference type="ChEBI" id="CHEBI:57986"/>
        <dbReference type="ChEBI" id="CHEBI:58201"/>
        <dbReference type="EC" id="2.5.1.9"/>
    </reaction>
</comment>
<name>A0A147K8L0_9BACI</name>
<evidence type="ECO:0000313" key="13">
    <source>
        <dbReference type="EMBL" id="KUP06455.1"/>
    </source>
</evidence>
<organism evidence="13 14">
    <name type="scientific">Bacillus coahuilensis p1.1.43</name>
    <dbReference type="NCBI Taxonomy" id="1150625"/>
    <lineage>
        <taxon>Bacteria</taxon>
        <taxon>Bacillati</taxon>
        <taxon>Bacillota</taxon>
        <taxon>Bacilli</taxon>
        <taxon>Bacillales</taxon>
        <taxon>Bacillaceae</taxon>
        <taxon>Bacillus</taxon>
    </lineage>
</organism>
<gene>
    <name evidence="13" type="ORF">Q75_07940</name>
</gene>
<feature type="repeat" description="Lumazine-binding" evidence="11">
    <location>
        <begin position="97"/>
        <end position="195"/>
    </location>
</feature>
<dbReference type="EMBL" id="LDYG01000028">
    <property type="protein sequence ID" value="KUP06455.1"/>
    <property type="molecule type" value="Genomic_DNA"/>
</dbReference>
<evidence type="ECO:0000256" key="2">
    <source>
        <dbReference type="ARBA" id="ARBA00002803"/>
    </source>
</evidence>
<dbReference type="PANTHER" id="PTHR21098:SF12">
    <property type="entry name" value="RIBOFLAVIN SYNTHASE"/>
    <property type="match status" value="1"/>
</dbReference>
<accession>A0A147K8L0</accession>
<evidence type="ECO:0000256" key="9">
    <source>
        <dbReference type="ARBA" id="ARBA00022737"/>
    </source>
</evidence>
<dbReference type="CDD" id="cd00402">
    <property type="entry name" value="Riboflavin_synthase_like"/>
    <property type="match status" value="1"/>
</dbReference>
<dbReference type="Proteomes" id="UP000074108">
    <property type="component" value="Unassembled WGS sequence"/>
</dbReference>
<dbReference type="InterPro" id="IPR026017">
    <property type="entry name" value="Lumazine-bd_dom"/>
</dbReference>
<proteinExistence type="predicted"/>
<evidence type="ECO:0000256" key="8">
    <source>
        <dbReference type="ARBA" id="ARBA00022679"/>
    </source>
</evidence>
<evidence type="ECO:0000256" key="3">
    <source>
        <dbReference type="ARBA" id="ARBA00004887"/>
    </source>
</evidence>
<keyword evidence="8" id="KW-0808">Transferase</keyword>
<dbReference type="SUPFAM" id="SSF63380">
    <property type="entry name" value="Riboflavin synthase domain-like"/>
    <property type="match status" value="2"/>
</dbReference>
<feature type="domain" description="Lumazine-binding" evidence="12">
    <location>
        <begin position="1"/>
        <end position="96"/>
    </location>
</feature>
<dbReference type="NCBIfam" id="NF009566">
    <property type="entry name" value="PRK13020.1"/>
    <property type="match status" value="1"/>
</dbReference>
<dbReference type="RefSeq" id="WP_059351010.1">
    <property type="nucleotide sequence ID" value="NZ_LDYG01000028.1"/>
</dbReference>
<evidence type="ECO:0000256" key="5">
    <source>
        <dbReference type="ARBA" id="ARBA00012827"/>
    </source>
</evidence>
<protein>
    <recommendedName>
        <fullName evidence="6 10">Riboflavin synthase</fullName>
        <ecNumber evidence="5 10">2.5.1.9</ecNumber>
    </recommendedName>
</protein>
<dbReference type="GO" id="GO:0004746">
    <property type="term" value="F:riboflavin synthase activity"/>
    <property type="evidence" value="ECO:0007669"/>
    <property type="project" value="UniProtKB-UniRule"/>
</dbReference>
<reference evidence="13 14" key="1">
    <citation type="journal article" date="2016" name="Front. Microbiol.">
        <title>Microevolution Analysis of Bacillus coahuilensis Unveils Differences in Phosphorus Acquisition Strategies and Their Regulation.</title>
        <authorList>
            <person name="Gomez-Lunar Z."/>
            <person name="Hernandez-Gonzalez I."/>
            <person name="Rodriguez-Torres M.D."/>
            <person name="Souza V."/>
            <person name="Olmedo-Alvarez G."/>
        </authorList>
    </citation>
    <scope>NUCLEOTIDE SEQUENCE [LARGE SCALE GENOMIC DNA]</scope>
    <source>
        <strain evidence="14">p1.1.43</strain>
    </source>
</reference>
<evidence type="ECO:0000256" key="6">
    <source>
        <dbReference type="ARBA" id="ARBA00013950"/>
    </source>
</evidence>
<evidence type="ECO:0000256" key="11">
    <source>
        <dbReference type="PROSITE-ProRule" id="PRU00524"/>
    </source>
</evidence>
<keyword evidence="7" id="KW-0686">Riboflavin biosynthesis</keyword>
<dbReference type="FunFam" id="2.40.30.20:FF:000003">
    <property type="entry name" value="Riboflavin synthase, alpha subunit"/>
    <property type="match status" value="1"/>
</dbReference>
<keyword evidence="9" id="KW-0677">Repeat</keyword>
<comment type="pathway">
    <text evidence="3">Cofactor biosynthesis; riboflavin biosynthesis; riboflavin from 2-hydroxy-3-oxobutyl phosphate and 5-amino-6-(D-ribitylamino)uracil: step 2/2.</text>
</comment>
<evidence type="ECO:0000259" key="12">
    <source>
        <dbReference type="PROSITE" id="PS51177"/>
    </source>
</evidence>
<comment type="caution">
    <text evidence="13">The sequence shown here is derived from an EMBL/GenBank/DDBJ whole genome shotgun (WGS) entry which is preliminary data.</text>
</comment>
<feature type="repeat" description="Lumazine-binding" evidence="11">
    <location>
        <begin position="1"/>
        <end position="96"/>
    </location>
</feature>
<sequence>MFTGIIEEIGTIQSISRSSKSLQLTIQCQHILDDIHIGDSISVNGVCLTVTYYSTSSFQADVIPETFSHTSLKQLTLGSRVNLERAMSARGRFGGHIVSGHVDGIGKIVKKQKVDIAEYVDIEISHSMLPFFIDKGSIAVDGTSLTVFQVDDLHSTVTISLIPQTQSDTILNDKRIGDEVNIECDMLAKYIFRFNQIGNKKNTITLDYLSQHGFM</sequence>
<dbReference type="NCBIfam" id="NF006767">
    <property type="entry name" value="PRK09289.1"/>
    <property type="match status" value="1"/>
</dbReference>
<evidence type="ECO:0000313" key="14">
    <source>
        <dbReference type="Proteomes" id="UP000074108"/>
    </source>
</evidence>
<keyword evidence="14" id="KW-1185">Reference proteome</keyword>
<dbReference type="GO" id="GO:0009231">
    <property type="term" value="P:riboflavin biosynthetic process"/>
    <property type="evidence" value="ECO:0007669"/>
    <property type="project" value="UniProtKB-KW"/>
</dbReference>
<dbReference type="STRING" id="1150625.Q75_07940"/>
<evidence type="ECO:0000256" key="10">
    <source>
        <dbReference type="NCBIfam" id="TIGR00187"/>
    </source>
</evidence>
<evidence type="ECO:0000256" key="4">
    <source>
        <dbReference type="ARBA" id="ARBA00011233"/>
    </source>
</evidence>
<comment type="function">
    <text evidence="2">Catalyzes the dismutation of two molecules of 6,7-dimethyl-8-ribityllumazine, resulting in the formation of riboflavin and 5-amino-6-(D-ribitylamino)uracil.</text>
</comment>
<evidence type="ECO:0000256" key="7">
    <source>
        <dbReference type="ARBA" id="ARBA00022619"/>
    </source>
</evidence>
<dbReference type="PANTHER" id="PTHR21098">
    <property type="entry name" value="RIBOFLAVIN SYNTHASE ALPHA CHAIN"/>
    <property type="match status" value="1"/>
</dbReference>
<dbReference type="PROSITE" id="PS51177">
    <property type="entry name" value="LUMAZINE_BIND"/>
    <property type="match status" value="2"/>
</dbReference>
<dbReference type="FunFam" id="2.40.30.20:FF:000004">
    <property type="entry name" value="Riboflavin synthase, alpha subunit"/>
    <property type="match status" value="1"/>
</dbReference>
<dbReference type="EC" id="2.5.1.9" evidence="5 10"/>
<dbReference type="Gene3D" id="2.40.30.20">
    <property type="match status" value="2"/>
</dbReference>
<dbReference type="InterPro" id="IPR023366">
    <property type="entry name" value="ATP_synth_asu-like_sf"/>
</dbReference>
<dbReference type="PATRIC" id="fig|1150625.3.peg.1678"/>